<feature type="binding site" evidence="7">
    <location>
        <position position="103"/>
    </location>
    <ligand>
        <name>S-adenosyl-L-methionine</name>
        <dbReference type="ChEBI" id="CHEBI:59789"/>
    </ligand>
</feature>
<evidence type="ECO:0000313" key="9">
    <source>
        <dbReference type="Proteomes" id="UP000236724"/>
    </source>
</evidence>
<comment type="catalytic activity">
    <reaction evidence="1 7">
        <text>guanosine(46) in tRNA + S-adenosyl-L-methionine = N(7)-methylguanosine(46) in tRNA + S-adenosyl-L-homocysteine</text>
        <dbReference type="Rhea" id="RHEA:42708"/>
        <dbReference type="Rhea" id="RHEA-COMP:10188"/>
        <dbReference type="Rhea" id="RHEA-COMP:10189"/>
        <dbReference type="ChEBI" id="CHEBI:57856"/>
        <dbReference type="ChEBI" id="CHEBI:59789"/>
        <dbReference type="ChEBI" id="CHEBI:74269"/>
        <dbReference type="ChEBI" id="CHEBI:74480"/>
        <dbReference type="EC" id="2.1.1.33"/>
    </reaction>
</comment>
<evidence type="ECO:0000256" key="5">
    <source>
        <dbReference type="ARBA" id="ARBA00022691"/>
    </source>
</evidence>
<reference evidence="8 9" key="1">
    <citation type="submission" date="2016-10" db="EMBL/GenBank/DDBJ databases">
        <authorList>
            <person name="de Groot N.N."/>
        </authorList>
    </citation>
    <scope>NUCLEOTIDE SEQUENCE [LARGE SCALE GENOMIC DNA]</scope>
    <source>
        <strain evidence="8">MBHS1</strain>
    </source>
</reference>
<dbReference type="OrthoDB" id="9802090at2"/>
<dbReference type="Gene3D" id="3.40.50.150">
    <property type="entry name" value="Vaccinia Virus protein VP39"/>
    <property type="match status" value="1"/>
</dbReference>
<dbReference type="InterPro" id="IPR029063">
    <property type="entry name" value="SAM-dependent_MTases_sf"/>
</dbReference>
<evidence type="ECO:0000256" key="2">
    <source>
        <dbReference type="ARBA" id="ARBA00003015"/>
    </source>
</evidence>
<comment type="caution">
    <text evidence="7">Lacks conserved residue(s) required for the propagation of feature annotation.</text>
</comment>
<dbReference type="SUPFAM" id="SSF53335">
    <property type="entry name" value="S-adenosyl-L-methionine-dependent methyltransferases"/>
    <property type="match status" value="1"/>
</dbReference>
<keyword evidence="9" id="KW-1185">Reference proteome</keyword>
<feature type="binding site" evidence="7">
    <location>
        <begin position="198"/>
        <end position="201"/>
    </location>
    <ligand>
        <name>substrate</name>
    </ligand>
</feature>
<comment type="pathway">
    <text evidence="7">tRNA modification; N(7)-methylguanine-tRNA biosynthesis.</text>
</comment>
<proteinExistence type="inferred from homology"/>
<dbReference type="PANTHER" id="PTHR23417:SF14">
    <property type="entry name" value="PENTACOTRIPEPTIDE-REPEAT REGION OF PRORP DOMAIN-CONTAINING PROTEIN"/>
    <property type="match status" value="1"/>
</dbReference>
<feature type="binding site" evidence="7">
    <location>
        <position position="130"/>
    </location>
    <ligand>
        <name>substrate</name>
    </ligand>
</feature>
<accession>A0A1H6FG86</accession>
<evidence type="ECO:0000313" key="8">
    <source>
        <dbReference type="EMBL" id="SEH08176.1"/>
    </source>
</evidence>
<organism evidence="8 9">
    <name type="scientific">Candidatus Venteria ishoeyi</name>
    <dbReference type="NCBI Taxonomy" id="1899563"/>
    <lineage>
        <taxon>Bacteria</taxon>
        <taxon>Pseudomonadati</taxon>
        <taxon>Pseudomonadota</taxon>
        <taxon>Gammaproteobacteria</taxon>
        <taxon>Thiotrichales</taxon>
        <taxon>Thiotrichaceae</taxon>
        <taxon>Venteria</taxon>
    </lineage>
</organism>
<evidence type="ECO:0000256" key="1">
    <source>
        <dbReference type="ARBA" id="ARBA00000142"/>
    </source>
</evidence>
<keyword evidence="4 7" id="KW-0808">Transferase</keyword>
<dbReference type="PROSITE" id="PS51625">
    <property type="entry name" value="SAM_MT_TRMB"/>
    <property type="match status" value="1"/>
</dbReference>
<dbReference type="Pfam" id="PF02390">
    <property type="entry name" value="Methyltransf_4"/>
    <property type="match status" value="1"/>
</dbReference>
<dbReference type="AlphaFoldDB" id="A0A1H6FG86"/>
<keyword evidence="5 7" id="KW-0949">S-adenosyl-L-methionine</keyword>
<dbReference type="PANTHER" id="PTHR23417">
    <property type="entry name" value="3-DEOXY-D-MANNO-OCTULOSONIC-ACID TRANSFERASE/TRNA GUANINE-N 7 - -METHYLTRANSFERASE"/>
    <property type="match status" value="1"/>
</dbReference>
<protein>
    <recommendedName>
        <fullName evidence="7">tRNA (guanine-N(7)-)-methyltransferase</fullName>
        <ecNumber evidence="7">2.1.1.33</ecNumber>
    </recommendedName>
    <alternativeName>
        <fullName evidence="7">tRNA (guanine(46)-N(7))-methyltransferase</fullName>
    </alternativeName>
    <alternativeName>
        <fullName evidence="7">tRNA(m7G46)-methyltransferase</fullName>
    </alternativeName>
</protein>
<dbReference type="EMBL" id="FMSV02000544">
    <property type="protein sequence ID" value="SEH08176.1"/>
    <property type="molecule type" value="Genomic_DNA"/>
</dbReference>
<dbReference type="HAMAP" id="MF_01057">
    <property type="entry name" value="tRNA_methyltr_TrmB"/>
    <property type="match status" value="1"/>
</dbReference>
<feature type="binding site" evidence="7">
    <location>
        <position position="126"/>
    </location>
    <ligand>
        <name>S-adenosyl-L-methionine</name>
        <dbReference type="ChEBI" id="CHEBI:59789"/>
    </ligand>
</feature>
<feature type="binding site" evidence="7">
    <location>
        <position position="162"/>
    </location>
    <ligand>
        <name>substrate</name>
    </ligand>
</feature>
<dbReference type="CDD" id="cd02440">
    <property type="entry name" value="AdoMet_MTases"/>
    <property type="match status" value="1"/>
</dbReference>
<evidence type="ECO:0000256" key="4">
    <source>
        <dbReference type="ARBA" id="ARBA00022679"/>
    </source>
</evidence>
<evidence type="ECO:0000256" key="6">
    <source>
        <dbReference type="ARBA" id="ARBA00022694"/>
    </source>
</evidence>
<keyword evidence="6 7" id="KW-0819">tRNA processing</keyword>
<dbReference type="GO" id="GO:0043527">
    <property type="term" value="C:tRNA methyltransferase complex"/>
    <property type="evidence" value="ECO:0007669"/>
    <property type="project" value="TreeGrafter"/>
</dbReference>
<dbReference type="UniPathway" id="UPA00989"/>
<dbReference type="Proteomes" id="UP000236724">
    <property type="component" value="Unassembled WGS sequence"/>
</dbReference>
<dbReference type="GO" id="GO:0008176">
    <property type="term" value="F:tRNA (guanine(46)-N7)-methyltransferase activity"/>
    <property type="evidence" value="ECO:0007669"/>
    <property type="project" value="UniProtKB-UniRule"/>
</dbReference>
<comment type="similarity">
    <text evidence="7">Belongs to the class I-like SAM-binding methyltransferase superfamily. TrmB family.</text>
</comment>
<evidence type="ECO:0000256" key="3">
    <source>
        <dbReference type="ARBA" id="ARBA00022603"/>
    </source>
</evidence>
<name>A0A1H6FG86_9GAMM</name>
<evidence type="ECO:0000256" key="7">
    <source>
        <dbReference type="HAMAP-Rule" id="MF_01057"/>
    </source>
</evidence>
<comment type="function">
    <text evidence="2 7">Catalyzes the formation of N(7)-methylguanine at position 46 (m7G46) in tRNA.</text>
</comment>
<dbReference type="RefSeq" id="WP_103921748.1">
    <property type="nucleotide sequence ID" value="NZ_FMSV02000544.1"/>
</dbReference>
<sequence>MTIRSFVRRSGRTTQGQKRALSQLWDRYVLQPDAKMTAAAIFGDDKPLHLEIGFGMGDALLEMARAHPENNYIGIEVYQPGVGHLLSLLEKYEVENVRVSTADAMQVLSMHTPLSALDAVYVYFPDPWPKKRHQKRRMIQTPFLNVLAKALRPDGVLNLATDWEHYARQMLTLLEAHPDFDNLAGSGFSSRIPQRPLTKFEQRGIKLGHGVWDLRYQRR</sequence>
<keyword evidence="3 7" id="KW-0489">Methyltransferase</keyword>
<gene>
    <name evidence="7 8" type="primary">trmB</name>
    <name evidence="8" type="ORF">MBHS_04066</name>
</gene>
<dbReference type="NCBIfam" id="TIGR00091">
    <property type="entry name" value="tRNA (guanosine(46)-N7)-methyltransferase TrmB"/>
    <property type="match status" value="1"/>
</dbReference>
<dbReference type="EC" id="2.1.1.33" evidence="7"/>
<feature type="binding site" evidence="7">
    <location>
        <position position="51"/>
    </location>
    <ligand>
        <name>S-adenosyl-L-methionine</name>
        <dbReference type="ChEBI" id="CHEBI:59789"/>
    </ligand>
</feature>
<dbReference type="InterPro" id="IPR003358">
    <property type="entry name" value="tRNA_(Gua-N-7)_MeTrfase_Trmb"/>
</dbReference>
<dbReference type="InterPro" id="IPR055361">
    <property type="entry name" value="tRNA_methyltr_TrmB_bact"/>
</dbReference>
<feature type="binding site" evidence="7">
    <location>
        <position position="76"/>
    </location>
    <ligand>
        <name>S-adenosyl-L-methionine</name>
        <dbReference type="ChEBI" id="CHEBI:59789"/>
    </ligand>
</feature>